<protein>
    <recommendedName>
        <fullName evidence="4">DUF4087 domain-containing protein</fullName>
    </recommendedName>
</protein>
<dbReference type="Proteomes" id="UP000092528">
    <property type="component" value="Chromosome 2"/>
</dbReference>
<dbReference type="STRING" id="45658.VSVS12_03264"/>
<feature type="signal peptide" evidence="1">
    <location>
        <begin position="1"/>
        <end position="18"/>
    </location>
</feature>
<reference evidence="2 3" key="1">
    <citation type="submission" date="2016-07" db="EMBL/GenBank/DDBJ databases">
        <title>Genome sequencing of Vibrio scophthalmi strain VS-05, an isolated from Paralichthys olivaceus.</title>
        <authorList>
            <person name="Han H.-J."/>
        </authorList>
    </citation>
    <scope>NUCLEOTIDE SEQUENCE [LARGE SCALE GENOMIC DNA]</scope>
    <source>
        <strain evidence="2 3">VS-05</strain>
    </source>
</reference>
<dbReference type="Pfam" id="PF13316">
    <property type="entry name" value="DUF4087"/>
    <property type="match status" value="1"/>
</dbReference>
<evidence type="ECO:0000313" key="2">
    <source>
        <dbReference type="EMBL" id="ANU39017.1"/>
    </source>
</evidence>
<gene>
    <name evidence="2" type="ORF">VSVS05_03981</name>
</gene>
<feature type="chain" id="PRO_5008885693" description="DUF4087 domain-containing protein" evidence="1">
    <location>
        <begin position="19"/>
        <end position="125"/>
    </location>
</feature>
<sequence>MRAWALGLVVLASCQVGAAEMRCGWFDNSTPGNMSLLDRDGSWNISVQGGEAVDDDSMAIVSQVTENQDEFVRTNRNNGFSCACLTVDSDIESFTIVKIHQAKQLLLKQCLEDIHITPHIPLPFK</sequence>
<evidence type="ECO:0000313" key="3">
    <source>
        <dbReference type="Proteomes" id="UP000092528"/>
    </source>
</evidence>
<name>A0A1C7FH28_9VIBR</name>
<dbReference type="RefSeq" id="WP_009388140.1">
    <property type="nucleotide sequence ID" value="NZ_CP016415.1"/>
</dbReference>
<dbReference type="EMBL" id="CP016415">
    <property type="protein sequence ID" value="ANU39017.1"/>
    <property type="molecule type" value="Genomic_DNA"/>
</dbReference>
<keyword evidence="1" id="KW-0732">Signal</keyword>
<accession>A0A1C7FH28</accession>
<keyword evidence="3" id="KW-1185">Reference proteome</keyword>
<dbReference type="GeneID" id="96874185"/>
<dbReference type="InterPro" id="IPR025145">
    <property type="entry name" value="DUF4087"/>
</dbReference>
<dbReference type="AlphaFoldDB" id="A0A1C7FH28"/>
<organism evidence="2 3">
    <name type="scientific">Vibrio scophthalmi</name>
    <dbReference type="NCBI Taxonomy" id="45658"/>
    <lineage>
        <taxon>Bacteria</taxon>
        <taxon>Pseudomonadati</taxon>
        <taxon>Pseudomonadota</taxon>
        <taxon>Gammaproteobacteria</taxon>
        <taxon>Vibrionales</taxon>
        <taxon>Vibrionaceae</taxon>
        <taxon>Vibrio</taxon>
    </lineage>
</organism>
<dbReference type="PATRIC" id="fig|45658.7.peg.3948"/>
<proteinExistence type="predicted"/>
<evidence type="ECO:0008006" key="4">
    <source>
        <dbReference type="Google" id="ProtNLM"/>
    </source>
</evidence>
<evidence type="ECO:0000256" key="1">
    <source>
        <dbReference type="SAM" id="SignalP"/>
    </source>
</evidence>